<dbReference type="PANTHER" id="PTHR43162:SF1">
    <property type="entry name" value="PRESTALK A DIFFERENTIATION PROTEIN A"/>
    <property type="match status" value="1"/>
</dbReference>
<dbReference type="EMBL" id="CP132938">
    <property type="protein sequence ID" value="XCB24334.1"/>
    <property type="molecule type" value="Genomic_DNA"/>
</dbReference>
<dbReference type="InterPro" id="IPR008030">
    <property type="entry name" value="NmrA-like"/>
</dbReference>
<sequence>MISPVALNGMYVILGASGNTGSIIANSLLLKGEKVRVGGRDAGRLQRFVDKGAEAFTADMSDAAALTKAFTGARAAYLLLPPAKSREDQERESSAIAKAVKESGLRYAVHLSSYGAQVPEGTGPVAGLHSSEQKLNAISGLNVLHLRAAYFMENNLAAIGTIHGMGVFGNALLPDVKLPMIATRDVGDYAVERLLHLDFSSKQTRELLGERDLSMTEAIAVIARGIGKPDLRYQQFPYNQVQQALMQMGVPPKGAALYIEMYKAIKRRSPRCVRAAFTGKQHTDFV</sequence>
<dbReference type="PANTHER" id="PTHR43162">
    <property type="match status" value="1"/>
</dbReference>
<reference evidence="2" key="1">
    <citation type="submission" date="2023-08" db="EMBL/GenBank/DDBJ databases">
        <authorList>
            <person name="Messyasz A."/>
            <person name="Mannisto M.K."/>
            <person name="Kerkhof L.J."/>
            <person name="Haggblom M."/>
        </authorList>
    </citation>
    <scope>NUCLEOTIDE SEQUENCE</scope>
    <source>
        <strain evidence="2">M8UP39</strain>
    </source>
</reference>
<accession>A0AAU7Z5Y8</accession>
<dbReference type="SUPFAM" id="SSF51735">
    <property type="entry name" value="NAD(P)-binding Rossmann-fold domains"/>
    <property type="match status" value="1"/>
</dbReference>
<evidence type="ECO:0000313" key="2">
    <source>
        <dbReference type="EMBL" id="XCB24334.1"/>
    </source>
</evidence>
<dbReference type="Pfam" id="PF05368">
    <property type="entry name" value="NmrA"/>
    <property type="match status" value="1"/>
</dbReference>
<dbReference type="InterPro" id="IPR036291">
    <property type="entry name" value="NAD(P)-bd_dom_sf"/>
</dbReference>
<dbReference type="AlphaFoldDB" id="A0AAU7Z5Y8"/>
<evidence type="ECO:0000259" key="1">
    <source>
        <dbReference type="Pfam" id="PF05368"/>
    </source>
</evidence>
<dbReference type="RefSeq" id="WP_353073659.1">
    <property type="nucleotide sequence ID" value="NZ_CP132938.1"/>
</dbReference>
<gene>
    <name evidence="2" type="ORF">RBB81_10510</name>
</gene>
<dbReference type="Gene3D" id="3.40.50.720">
    <property type="entry name" value="NAD(P)-binding Rossmann-like Domain"/>
    <property type="match status" value="1"/>
</dbReference>
<protein>
    <submittedName>
        <fullName evidence="2">NmrA family NAD(P)-binding protein</fullName>
    </submittedName>
</protein>
<dbReference type="KEGG" id="tgi:RBB81_10510"/>
<proteinExistence type="predicted"/>
<dbReference type="InterPro" id="IPR051604">
    <property type="entry name" value="Ergot_Alk_Oxidoreductase"/>
</dbReference>
<dbReference type="Gene3D" id="3.90.25.10">
    <property type="entry name" value="UDP-galactose 4-epimerase, domain 1"/>
    <property type="match status" value="1"/>
</dbReference>
<organism evidence="2">
    <name type="scientific">Tunturiibacter gelidiferens</name>
    <dbReference type="NCBI Taxonomy" id="3069689"/>
    <lineage>
        <taxon>Bacteria</taxon>
        <taxon>Pseudomonadati</taxon>
        <taxon>Acidobacteriota</taxon>
        <taxon>Terriglobia</taxon>
        <taxon>Terriglobales</taxon>
        <taxon>Acidobacteriaceae</taxon>
        <taxon>Tunturiibacter</taxon>
    </lineage>
</organism>
<reference evidence="2" key="2">
    <citation type="journal article" date="2024" name="Environ. Microbiol.">
        <title>Genome analysis and description of Tunturibacter gen. nov. expands the diversity of Terriglobia in tundra soils.</title>
        <authorList>
            <person name="Messyasz A."/>
            <person name="Mannisto M.K."/>
            <person name="Kerkhof L.J."/>
            <person name="Haggblom M.M."/>
        </authorList>
    </citation>
    <scope>NUCLEOTIDE SEQUENCE</scope>
    <source>
        <strain evidence="2">M8UP39</strain>
    </source>
</reference>
<feature type="domain" description="NmrA-like" evidence="1">
    <location>
        <begin position="12"/>
        <end position="251"/>
    </location>
</feature>
<name>A0AAU7Z5Y8_9BACT</name>